<keyword evidence="2" id="KW-1185">Reference proteome</keyword>
<reference evidence="1 2" key="1">
    <citation type="journal article" date="2022" name="bioRxiv">
        <title>The genome of the oomycete Peronosclerospora sorghi, a cosmopolitan pathogen of maize and sorghum, is inflated with dispersed pseudogenes.</title>
        <authorList>
            <person name="Fletcher K."/>
            <person name="Martin F."/>
            <person name="Isakeit T."/>
            <person name="Cavanaugh K."/>
            <person name="Magill C."/>
            <person name="Michelmore R."/>
        </authorList>
    </citation>
    <scope>NUCLEOTIDE SEQUENCE [LARGE SCALE GENOMIC DNA]</scope>
    <source>
        <strain evidence="1">P6</strain>
    </source>
</reference>
<accession>A0ACC0WMZ9</accession>
<proteinExistence type="predicted"/>
<comment type="caution">
    <text evidence="1">The sequence shown here is derived from an EMBL/GenBank/DDBJ whole genome shotgun (WGS) entry which is preliminary data.</text>
</comment>
<dbReference type="Proteomes" id="UP001163321">
    <property type="component" value="Chromosome 11"/>
</dbReference>
<sequence>MLLGRRLLQTREHATLHDEILDTLMAHDTFFCDTMETIPPAFYFPTDAELNWKRSAPKKYHKNVQEQKQQEPCKKNLLKRTKFSPAAQQSNEERQKSTAVAEQQEMQHQAQFERLKPSTDKTESSLEGLRARLAVKIQTMREQRKAEEKTGNKRPSRAEMVAEQRALKKRKTMANKSKIKTEKVEKKEESTEVNQEHVQVKTMVDAESISYGSLLLDNSTDKNNKPKTRHGQSVRGIQNLLKKAERNAQRLEELKKTEEGAEKARAKGWDTALQQAAGKVLMDDPKLLRAKLKKKEKAKAKSSKEWKERITKMEVSKKERQKKRLANTSNRSKKNSTKLAEKNGPKGSVRLLQVITI</sequence>
<evidence type="ECO:0000313" key="1">
    <source>
        <dbReference type="EMBL" id="KAI9919278.1"/>
    </source>
</evidence>
<dbReference type="EMBL" id="CM047590">
    <property type="protein sequence ID" value="KAI9919278.1"/>
    <property type="molecule type" value="Genomic_DNA"/>
</dbReference>
<gene>
    <name evidence="1" type="ORF">PsorP6_017246</name>
</gene>
<evidence type="ECO:0000313" key="2">
    <source>
        <dbReference type="Proteomes" id="UP001163321"/>
    </source>
</evidence>
<organism evidence="1 2">
    <name type="scientific">Peronosclerospora sorghi</name>
    <dbReference type="NCBI Taxonomy" id="230839"/>
    <lineage>
        <taxon>Eukaryota</taxon>
        <taxon>Sar</taxon>
        <taxon>Stramenopiles</taxon>
        <taxon>Oomycota</taxon>
        <taxon>Peronosporomycetes</taxon>
        <taxon>Peronosporales</taxon>
        <taxon>Peronosporaceae</taxon>
        <taxon>Peronosclerospora</taxon>
    </lineage>
</organism>
<name>A0ACC0WMZ9_9STRA</name>
<protein>
    <submittedName>
        <fullName evidence="1">Uncharacterized protein</fullName>
    </submittedName>
</protein>